<dbReference type="EMBL" id="DUZY01000003">
    <property type="protein sequence ID" value="DAD33679.1"/>
    <property type="molecule type" value="Genomic_DNA"/>
</dbReference>
<dbReference type="AlphaFoldDB" id="A0A822YQN9"/>
<accession>A0A822YQN9</accession>
<keyword evidence="2" id="KW-1185">Reference proteome</keyword>
<proteinExistence type="predicted"/>
<organism evidence="1 2">
    <name type="scientific">Nelumbo nucifera</name>
    <name type="common">Sacred lotus</name>
    <dbReference type="NCBI Taxonomy" id="4432"/>
    <lineage>
        <taxon>Eukaryota</taxon>
        <taxon>Viridiplantae</taxon>
        <taxon>Streptophyta</taxon>
        <taxon>Embryophyta</taxon>
        <taxon>Tracheophyta</taxon>
        <taxon>Spermatophyta</taxon>
        <taxon>Magnoliopsida</taxon>
        <taxon>Proteales</taxon>
        <taxon>Nelumbonaceae</taxon>
        <taxon>Nelumbo</taxon>
    </lineage>
</organism>
<protein>
    <submittedName>
        <fullName evidence="1">Uncharacterized protein</fullName>
    </submittedName>
</protein>
<name>A0A822YQN9_NELNU</name>
<gene>
    <name evidence="1" type="ORF">HUJ06_012530</name>
</gene>
<evidence type="ECO:0000313" key="2">
    <source>
        <dbReference type="Proteomes" id="UP000607653"/>
    </source>
</evidence>
<comment type="caution">
    <text evidence="1">The sequence shown here is derived from an EMBL/GenBank/DDBJ whole genome shotgun (WGS) entry which is preliminary data.</text>
</comment>
<dbReference type="Proteomes" id="UP000607653">
    <property type="component" value="Unassembled WGS sequence"/>
</dbReference>
<evidence type="ECO:0000313" key="1">
    <source>
        <dbReference type="EMBL" id="DAD33679.1"/>
    </source>
</evidence>
<sequence>MGASENMYDDLRRRHEKTRFYQSGEEEDRRWVGVDPFSLNAKQVGLNPPQKEIQN</sequence>
<reference evidence="1 2" key="1">
    <citation type="journal article" date="2020" name="Mol. Biol. Evol.">
        <title>Distinct Expression and Methylation Patterns for Genes with Different Fates following a Single Whole-Genome Duplication in Flowering Plants.</title>
        <authorList>
            <person name="Shi T."/>
            <person name="Rahmani R.S."/>
            <person name="Gugger P.F."/>
            <person name="Wang M."/>
            <person name="Li H."/>
            <person name="Zhang Y."/>
            <person name="Li Z."/>
            <person name="Wang Q."/>
            <person name="Van de Peer Y."/>
            <person name="Marchal K."/>
            <person name="Chen J."/>
        </authorList>
    </citation>
    <scope>NUCLEOTIDE SEQUENCE [LARGE SCALE GENOMIC DNA]</scope>
    <source>
        <tissue evidence="1">Leaf</tissue>
    </source>
</reference>